<keyword evidence="2" id="KW-1185">Reference proteome</keyword>
<dbReference type="KEGG" id="pah:Poras_1497"/>
<reference evidence="2" key="1">
    <citation type="submission" date="2011-04" db="EMBL/GenBank/DDBJ databases">
        <title>The complete genome of Porphyromonas asaccharolytica DSM 20707.</title>
        <authorList>
            <person name="Lucas S."/>
            <person name="Han J."/>
            <person name="Lapidus A."/>
            <person name="Bruce D."/>
            <person name="Goodwin L."/>
            <person name="Pitluck S."/>
            <person name="Peters L."/>
            <person name="Kyrpides N."/>
            <person name="Mavromatis K."/>
            <person name="Ivanova N."/>
            <person name="Ovchinnikova G."/>
            <person name="Pagani I."/>
            <person name="Lu M."/>
            <person name="Detter J.C."/>
            <person name="Tapia R."/>
            <person name="Han C."/>
            <person name="Land M."/>
            <person name="Hauser L."/>
            <person name="Markowitz V."/>
            <person name="Cheng J.-F."/>
            <person name="Hugenholtz P."/>
            <person name="Woyke T."/>
            <person name="Wu D."/>
            <person name="Gronow S."/>
            <person name="Wellnitz S."/>
            <person name="Brambilla E."/>
            <person name="Klenk H.-P."/>
            <person name="Eisen J.A."/>
        </authorList>
    </citation>
    <scope>NUCLEOTIDE SEQUENCE [LARGE SCALE GENOMIC DNA]</scope>
    <source>
        <strain evidence="2">ATCC 25260 / DSM 20707 / VPI 4198</strain>
    </source>
</reference>
<evidence type="ECO:0000313" key="1">
    <source>
        <dbReference type="EMBL" id="AEE13430.1"/>
    </source>
</evidence>
<dbReference type="RefSeq" id="WP_013760781.1">
    <property type="nucleotide sequence ID" value="NC_015501.1"/>
</dbReference>
<evidence type="ECO:0000313" key="2">
    <source>
        <dbReference type="Proteomes" id="UP000006545"/>
    </source>
</evidence>
<gene>
    <name evidence="1" type="ordered locus">Poras_1497</name>
</gene>
<organism evidence="1 2">
    <name type="scientific">Porphyromonas asaccharolytica (strain ATCC 25260 / DSM 20707 / BCRC 10618 / CCUG 7834 / JCM 6326 / LMG 13178 / VPI 4198 / B440)</name>
    <name type="common">Bacteroides asaccharolyticus</name>
    <dbReference type="NCBI Taxonomy" id="879243"/>
    <lineage>
        <taxon>Bacteria</taxon>
        <taxon>Pseudomonadati</taxon>
        <taxon>Bacteroidota</taxon>
        <taxon>Bacteroidia</taxon>
        <taxon>Bacteroidales</taxon>
        <taxon>Porphyromonadaceae</taxon>
        <taxon>Porphyromonas</taxon>
    </lineage>
</organism>
<dbReference type="AlphaFoldDB" id="F4KNB9"/>
<sequence length="105" mass="12073">METDIVLPLMKLSVYLGGLDVYADLTPNILPPRNKIVTEEKQNIQVAIFYSPRGDETIPPKFHLIPPKFHLTSTWRIVFLHVEIPKYPRGNFQISTWISFPPTNA</sequence>
<proteinExistence type="predicted"/>
<name>F4KNB9_PORAD</name>
<dbReference type="HOGENOM" id="CLU_2234053_0_0_10"/>
<dbReference type="STRING" id="879243.Poras_1497"/>
<dbReference type="Proteomes" id="UP000006545">
    <property type="component" value="Chromosome"/>
</dbReference>
<accession>F4KNB9</accession>
<dbReference type="EMBL" id="CP002689">
    <property type="protein sequence ID" value="AEE13430.1"/>
    <property type="molecule type" value="Genomic_DNA"/>
</dbReference>
<protein>
    <submittedName>
        <fullName evidence="1">Uncharacterized protein</fullName>
    </submittedName>
</protein>